<sequence length="199" mass="20766">MVADWHIGTMLLVWQVGTMFLVVFAISMPISASLKTQTFTNTSQAAGSGASCTLADTDASACQDKDGILFNPVTNGDGSVQMLVFVFWSGQWGTVCDDVTECDARGGGTSPCSTSTSPEVSSRRQSCAGSSAWTRTEPRSTMPMGVAQGTRSTLTARATTSAAARARRRPLQIARGSTTAATTAGTARTWASYGSMPAQ</sequence>
<proteinExistence type="predicted"/>
<comment type="caution">
    <text evidence="3">The sequence shown here is derived from an EMBL/GenBank/DDBJ whole genome shotgun (WGS) entry which is preliminary data.</text>
</comment>
<accession>A0ABN9SPJ2</accession>
<evidence type="ECO:0000256" key="1">
    <source>
        <dbReference type="SAM" id="MobiDB-lite"/>
    </source>
</evidence>
<dbReference type="EMBL" id="CAUYUJ010012348">
    <property type="protein sequence ID" value="CAK0833805.1"/>
    <property type="molecule type" value="Genomic_DNA"/>
</dbReference>
<keyword evidence="2" id="KW-0812">Transmembrane</keyword>
<keyword evidence="2" id="KW-1133">Transmembrane helix</keyword>
<protein>
    <submittedName>
        <fullName evidence="3">Uncharacterized protein</fullName>
    </submittedName>
</protein>
<dbReference type="Proteomes" id="UP001189429">
    <property type="component" value="Unassembled WGS sequence"/>
</dbReference>
<feature type="region of interest" description="Disordered" evidence="1">
    <location>
        <begin position="107"/>
        <end position="169"/>
    </location>
</feature>
<organism evidence="3 4">
    <name type="scientific">Prorocentrum cordatum</name>
    <dbReference type="NCBI Taxonomy" id="2364126"/>
    <lineage>
        <taxon>Eukaryota</taxon>
        <taxon>Sar</taxon>
        <taxon>Alveolata</taxon>
        <taxon>Dinophyceae</taxon>
        <taxon>Prorocentrales</taxon>
        <taxon>Prorocentraceae</taxon>
        <taxon>Prorocentrum</taxon>
    </lineage>
</organism>
<evidence type="ECO:0000313" key="4">
    <source>
        <dbReference type="Proteomes" id="UP001189429"/>
    </source>
</evidence>
<feature type="compositionally biased region" description="Polar residues" evidence="1">
    <location>
        <begin position="125"/>
        <end position="134"/>
    </location>
</feature>
<keyword evidence="4" id="KW-1185">Reference proteome</keyword>
<evidence type="ECO:0000313" key="3">
    <source>
        <dbReference type="EMBL" id="CAK0833805.1"/>
    </source>
</evidence>
<keyword evidence="2" id="KW-0472">Membrane</keyword>
<evidence type="ECO:0000256" key="2">
    <source>
        <dbReference type="SAM" id="Phobius"/>
    </source>
</evidence>
<feature type="compositionally biased region" description="Low complexity" evidence="1">
    <location>
        <begin position="110"/>
        <end position="124"/>
    </location>
</feature>
<feature type="transmembrane region" description="Helical" evidence="2">
    <location>
        <begin position="12"/>
        <end position="34"/>
    </location>
</feature>
<reference evidence="3" key="1">
    <citation type="submission" date="2023-10" db="EMBL/GenBank/DDBJ databases">
        <authorList>
            <person name="Chen Y."/>
            <person name="Shah S."/>
            <person name="Dougan E. K."/>
            <person name="Thang M."/>
            <person name="Chan C."/>
        </authorList>
    </citation>
    <scope>NUCLEOTIDE SEQUENCE [LARGE SCALE GENOMIC DNA]</scope>
</reference>
<name>A0ABN9SPJ2_9DINO</name>
<feature type="compositionally biased region" description="Low complexity" evidence="1">
    <location>
        <begin position="150"/>
        <end position="164"/>
    </location>
</feature>
<gene>
    <name evidence="3" type="ORF">PCOR1329_LOCUS31390</name>
</gene>